<gene>
    <name evidence="4" type="ORF">GCM10009544_14440</name>
</gene>
<dbReference type="RefSeq" id="WP_344087445.1">
    <property type="nucleotide sequence ID" value="NZ_BAAAHB010000010.1"/>
</dbReference>
<dbReference type="InterPro" id="IPR001932">
    <property type="entry name" value="PPM-type_phosphatase-like_dom"/>
</dbReference>
<evidence type="ECO:0000259" key="3">
    <source>
        <dbReference type="SMART" id="SM00331"/>
    </source>
</evidence>
<sequence>MRLPHRPPGQDRPWRHRPGLIAVPLGLIAVITVVDLITGADIHLGPLLVAAPAVTAAIGGPRLTACVGALAVGAEVVLSAVFGRLGTTEQQTQIVAILVVSLFVVAFRVVHEQHLQTLGRARLVADVAQRVLLRPLPPRIGPLRIASLYLAAEAEARIGGDLYAAVRARDATRVMIGDVRGKGLPAFGDAALLLGAYRAAAHRYPPLPRLVAHLHNTVYWDVADPAAGPEAGESFVTAAVLEIPDEGGLLQLVNCGHPPPLLVRDGEVVPLTVTDPALPFGLGSDVTEDDYEVERFPFRDGDLLLLYTDGVIEARDAKGTFYPLAERLASWRESEPQRLVEHIHADLLAYTGGALDDDVALVVVQRCREDEVRAAAGAPGLSGPAAF</sequence>
<keyword evidence="5" id="KW-1185">Reference proteome</keyword>
<accession>A0ABN0ZMM7</accession>
<feature type="transmembrane region" description="Helical" evidence="2">
    <location>
        <begin position="62"/>
        <end position="82"/>
    </location>
</feature>
<protein>
    <submittedName>
        <fullName evidence="4">PP2C family protein-serine/threonine phosphatase</fullName>
    </submittedName>
</protein>
<evidence type="ECO:0000313" key="4">
    <source>
        <dbReference type="EMBL" id="GAA0452759.1"/>
    </source>
</evidence>
<evidence type="ECO:0000256" key="1">
    <source>
        <dbReference type="ARBA" id="ARBA00022801"/>
    </source>
</evidence>
<dbReference type="PANTHER" id="PTHR43156:SF2">
    <property type="entry name" value="STAGE II SPORULATION PROTEIN E"/>
    <property type="match status" value="1"/>
</dbReference>
<dbReference type="EMBL" id="BAAAHB010000010">
    <property type="protein sequence ID" value="GAA0452759.1"/>
    <property type="molecule type" value="Genomic_DNA"/>
</dbReference>
<reference evidence="4 5" key="1">
    <citation type="journal article" date="2019" name="Int. J. Syst. Evol. Microbiol.">
        <title>The Global Catalogue of Microorganisms (GCM) 10K type strain sequencing project: providing services to taxonomists for standard genome sequencing and annotation.</title>
        <authorList>
            <consortium name="The Broad Institute Genomics Platform"/>
            <consortium name="The Broad Institute Genome Sequencing Center for Infectious Disease"/>
            <person name="Wu L."/>
            <person name="Ma J."/>
        </authorList>
    </citation>
    <scope>NUCLEOTIDE SEQUENCE [LARGE SCALE GENOMIC DNA]</scope>
    <source>
        <strain evidence="4 5">JCM 10649</strain>
    </source>
</reference>
<dbReference type="SUPFAM" id="SSF81606">
    <property type="entry name" value="PP2C-like"/>
    <property type="match status" value="1"/>
</dbReference>
<keyword evidence="2" id="KW-1133">Transmembrane helix</keyword>
<dbReference type="PANTHER" id="PTHR43156">
    <property type="entry name" value="STAGE II SPORULATION PROTEIN E-RELATED"/>
    <property type="match status" value="1"/>
</dbReference>
<evidence type="ECO:0000256" key="2">
    <source>
        <dbReference type="SAM" id="Phobius"/>
    </source>
</evidence>
<proteinExistence type="predicted"/>
<organism evidence="4 5">
    <name type="scientific">Streptomyces stramineus</name>
    <dbReference type="NCBI Taxonomy" id="173861"/>
    <lineage>
        <taxon>Bacteria</taxon>
        <taxon>Bacillati</taxon>
        <taxon>Actinomycetota</taxon>
        <taxon>Actinomycetes</taxon>
        <taxon>Kitasatosporales</taxon>
        <taxon>Streptomycetaceae</taxon>
        <taxon>Streptomyces</taxon>
    </lineage>
</organism>
<keyword evidence="1" id="KW-0378">Hydrolase</keyword>
<dbReference type="Pfam" id="PF07228">
    <property type="entry name" value="SpoIIE"/>
    <property type="match status" value="1"/>
</dbReference>
<evidence type="ECO:0000313" key="5">
    <source>
        <dbReference type="Proteomes" id="UP001499895"/>
    </source>
</evidence>
<name>A0ABN0ZMM7_9ACTN</name>
<dbReference type="SMART" id="SM00331">
    <property type="entry name" value="PP2C_SIG"/>
    <property type="match status" value="1"/>
</dbReference>
<keyword evidence="2" id="KW-0472">Membrane</keyword>
<feature type="transmembrane region" description="Helical" evidence="2">
    <location>
        <begin position="20"/>
        <end position="42"/>
    </location>
</feature>
<dbReference type="Gene3D" id="3.60.40.10">
    <property type="entry name" value="PPM-type phosphatase domain"/>
    <property type="match status" value="1"/>
</dbReference>
<feature type="domain" description="PPM-type phosphatase" evidence="3">
    <location>
        <begin position="143"/>
        <end position="366"/>
    </location>
</feature>
<dbReference type="InterPro" id="IPR052016">
    <property type="entry name" value="Bact_Sigma-Reg"/>
</dbReference>
<dbReference type="Proteomes" id="UP001499895">
    <property type="component" value="Unassembled WGS sequence"/>
</dbReference>
<dbReference type="InterPro" id="IPR036457">
    <property type="entry name" value="PPM-type-like_dom_sf"/>
</dbReference>
<feature type="transmembrane region" description="Helical" evidence="2">
    <location>
        <begin position="94"/>
        <end position="111"/>
    </location>
</feature>
<comment type="caution">
    <text evidence="4">The sequence shown here is derived from an EMBL/GenBank/DDBJ whole genome shotgun (WGS) entry which is preliminary data.</text>
</comment>
<keyword evidence="2" id="KW-0812">Transmembrane</keyword>